<dbReference type="Pfam" id="PF00448">
    <property type="entry name" value="SRP54"/>
    <property type="match status" value="1"/>
</dbReference>
<evidence type="ECO:0000313" key="8">
    <source>
        <dbReference type="Proteomes" id="UP001058974"/>
    </source>
</evidence>
<dbReference type="GO" id="GO:0005525">
    <property type="term" value="F:GTP binding"/>
    <property type="evidence" value="ECO:0007669"/>
    <property type="project" value="UniProtKB-KW"/>
</dbReference>
<name>A0A9D4WR57_PEA</name>
<gene>
    <name evidence="7" type="ORF">KIW84_052909</name>
</gene>
<dbReference type="GO" id="GO:0006614">
    <property type="term" value="P:SRP-dependent cotranslational protein targeting to membrane"/>
    <property type="evidence" value="ECO:0007669"/>
    <property type="project" value="InterPro"/>
</dbReference>
<evidence type="ECO:0000313" key="7">
    <source>
        <dbReference type="EMBL" id="KAI5406347.1"/>
    </source>
</evidence>
<dbReference type="Proteomes" id="UP001058974">
    <property type="component" value="Chromosome 5"/>
</dbReference>
<dbReference type="EMBL" id="JAMSHJ010000005">
    <property type="protein sequence ID" value="KAI5406347.1"/>
    <property type="molecule type" value="Genomic_DNA"/>
</dbReference>
<reference evidence="7 8" key="1">
    <citation type="journal article" date="2022" name="Nat. Genet.">
        <title>Improved pea reference genome and pan-genome highlight genomic features and evolutionary characteristics.</title>
        <authorList>
            <person name="Yang T."/>
            <person name="Liu R."/>
            <person name="Luo Y."/>
            <person name="Hu S."/>
            <person name="Wang D."/>
            <person name="Wang C."/>
            <person name="Pandey M.K."/>
            <person name="Ge S."/>
            <person name="Xu Q."/>
            <person name="Li N."/>
            <person name="Li G."/>
            <person name="Huang Y."/>
            <person name="Saxena R.K."/>
            <person name="Ji Y."/>
            <person name="Li M."/>
            <person name="Yan X."/>
            <person name="He Y."/>
            <person name="Liu Y."/>
            <person name="Wang X."/>
            <person name="Xiang C."/>
            <person name="Varshney R.K."/>
            <person name="Ding H."/>
            <person name="Gao S."/>
            <person name="Zong X."/>
        </authorList>
    </citation>
    <scope>NUCLEOTIDE SEQUENCE [LARGE SCALE GENOMIC DNA]</scope>
    <source>
        <strain evidence="7 8">cv. Zhongwan 6</strain>
    </source>
</reference>
<dbReference type="InterPro" id="IPR000897">
    <property type="entry name" value="SRP54_GTPase_dom"/>
</dbReference>
<comment type="similarity">
    <text evidence="1">Belongs to the GTP-binding SRP family.</text>
</comment>
<accession>A0A9D4WR57</accession>
<evidence type="ECO:0000256" key="2">
    <source>
        <dbReference type="ARBA" id="ARBA00022741"/>
    </source>
</evidence>
<evidence type="ECO:0000256" key="4">
    <source>
        <dbReference type="ARBA" id="ARBA00023136"/>
    </source>
</evidence>
<dbReference type="PANTHER" id="PTHR43134">
    <property type="entry name" value="SIGNAL RECOGNITION PARTICLE RECEPTOR SUBUNIT ALPHA"/>
    <property type="match status" value="1"/>
</dbReference>
<dbReference type="Gramene" id="Psat05G0290900-T1">
    <property type="protein sequence ID" value="KAI5406347.1"/>
    <property type="gene ID" value="KIW84_052909"/>
</dbReference>
<dbReference type="SMART" id="SM00962">
    <property type="entry name" value="SRP54"/>
    <property type="match status" value="1"/>
</dbReference>
<keyword evidence="2" id="KW-0547">Nucleotide-binding</keyword>
<keyword evidence="4" id="KW-0472">Membrane</keyword>
<proteinExistence type="inferred from homology"/>
<comment type="caution">
    <text evidence="7">The sequence shown here is derived from an EMBL/GenBank/DDBJ whole genome shotgun (WGS) entry which is preliminary data.</text>
</comment>
<evidence type="ECO:0000256" key="3">
    <source>
        <dbReference type="ARBA" id="ARBA00023134"/>
    </source>
</evidence>
<dbReference type="Gene3D" id="3.40.50.300">
    <property type="entry name" value="P-loop containing nucleotide triphosphate hydrolases"/>
    <property type="match status" value="1"/>
</dbReference>
<dbReference type="GO" id="GO:0003924">
    <property type="term" value="F:GTPase activity"/>
    <property type="evidence" value="ECO:0007669"/>
    <property type="project" value="TreeGrafter"/>
</dbReference>
<dbReference type="PANTHER" id="PTHR43134:SF1">
    <property type="entry name" value="SIGNAL RECOGNITION PARTICLE RECEPTOR SUBUNIT ALPHA"/>
    <property type="match status" value="1"/>
</dbReference>
<feature type="domain" description="SRP54-type proteins GTP-binding" evidence="6">
    <location>
        <begin position="5"/>
        <end position="151"/>
    </location>
</feature>
<comment type="subcellular location">
    <subcellularLocation>
        <location evidence="5">Endomembrane system</location>
        <topology evidence="5">Peripheral membrane protein</topology>
        <orientation evidence="5">Cytoplasmic side</orientation>
    </subcellularLocation>
</comment>
<sequence>MTHTIHNILHQASRSAHRIRPVRQNKSRNRQPAVQVMLQNDDEPLKRALSKLIYLNNPDLVLFVGEAFVGNDAVDQLSKFNQKLADLASSPTPRLIDGILLTKFETIDDKVGAALSMVCISGAPVMFVGCEQSYTNLKKLNVKSIVKTLLK</sequence>
<evidence type="ECO:0000259" key="6">
    <source>
        <dbReference type="SMART" id="SM00962"/>
    </source>
</evidence>
<evidence type="ECO:0000256" key="5">
    <source>
        <dbReference type="ARBA" id="ARBA00029433"/>
    </source>
</evidence>
<dbReference type="GO" id="GO:0005789">
    <property type="term" value="C:endoplasmic reticulum membrane"/>
    <property type="evidence" value="ECO:0007669"/>
    <property type="project" value="TreeGrafter"/>
</dbReference>
<dbReference type="AlphaFoldDB" id="A0A9D4WR57"/>
<keyword evidence="8" id="KW-1185">Reference proteome</keyword>
<keyword evidence="3" id="KW-0342">GTP-binding</keyword>
<dbReference type="InterPro" id="IPR027417">
    <property type="entry name" value="P-loop_NTPase"/>
</dbReference>
<evidence type="ECO:0000256" key="1">
    <source>
        <dbReference type="ARBA" id="ARBA00008531"/>
    </source>
</evidence>
<organism evidence="7 8">
    <name type="scientific">Pisum sativum</name>
    <name type="common">Garden pea</name>
    <name type="synonym">Lathyrus oleraceus</name>
    <dbReference type="NCBI Taxonomy" id="3888"/>
    <lineage>
        <taxon>Eukaryota</taxon>
        <taxon>Viridiplantae</taxon>
        <taxon>Streptophyta</taxon>
        <taxon>Embryophyta</taxon>
        <taxon>Tracheophyta</taxon>
        <taxon>Spermatophyta</taxon>
        <taxon>Magnoliopsida</taxon>
        <taxon>eudicotyledons</taxon>
        <taxon>Gunneridae</taxon>
        <taxon>Pentapetalae</taxon>
        <taxon>rosids</taxon>
        <taxon>fabids</taxon>
        <taxon>Fabales</taxon>
        <taxon>Fabaceae</taxon>
        <taxon>Papilionoideae</taxon>
        <taxon>50 kb inversion clade</taxon>
        <taxon>NPAAA clade</taxon>
        <taxon>Hologalegina</taxon>
        <taxon>IRL clade</taxon>
        <taxon>Fabeae</taxon>
        <taxon>Lathyrus</taxon>
    </lineage>
</organism>
<dbReference type="GO" id="GO:0005047">
    <property type="term" value="F:signal recognition particle binding"/>
    <property type="evidence" value="ECO:0007669"/>
    <property type="project" value="TreeGrafter"/>
</dbReference>
<protein>
    <recommendedName>
        <fullName evidence="6">SRP54-type proteins GTP-binding domain-containing protein</fullName>
    </recommendedName>
</protein>
<dbReference type="SUPFAM" id="SSF52540">
    <property type="entry name" value="P-loop containing nucleoside triphosphate hydrolases"/>
    <property type="match status" value="1"/>
</dbReference>